<gene>
    <name evidence="1" type="ORF">WI38_01610</name>
</gene>
<organism evidence="1 2">
    <name type="scientific">Burkholderia ubonensis</name>
    <dbReference type="NCBI Taxonomy" id="101571"/>
    <lineage>
        <taxon>Bacteria</taxon>
        <taxon>Pseudomonadati</taxon>
        <taxon>Pseudomonadota</taxon>
        <taxon>Betaproteobacteria</taxon>
        <taxon>Burkholderiales</taxon>
        <taxon>Burkholderiaceae</taxon>
        <taxon>Burkholderia</taxon>
        <taxon>Burkholderia cepacia complex</taxon>
    </lineage>
</organism>
<dbReference type="PANTHER" id="PTHR42830:SF2">
    <property type="entry name" value="OSMC_OHR FAMILY PROTEIN"/>
    <property type="match status" value="1"/>
</dbReference>
<accession>A0A102KQJ5</accession>
<dbReference type="InterPro" id="IPR052707">
    <property type="entry name" value="OsmC_Ohr_Peroxiredoxin"/>
</dbReference>
<dbReference type="InterPro" id="IPR015946">
    <property type="entry name" value="KH_dom-like_a/b"/>
</dbReference>
<dbReference type="PANTHER" id="PTHR42830">
    <property type="entry name" value="OSMOTICALLY INDUCIBLE FAMILY PROTEIN"/>
    <property type="match status" value="1"/>
</dbReference>
<dbReference type="SUPFAM" id="SSF82784">
    <property type="entry name" value="OsmC-like"/>
    <property type="match status" value="1"/>
</dbReference>
<dbReference type="InterPro" id="IPR003718">
    <property type="entry name" value="OsmC/Ohr_fam"/>
</dbReference>
<name>A0A102KQJ5_9BURK</name>
<dbReference type="InterPro" id="IPR036102">
    <property type="entry name" value="OsmC/Ohrsf"/>
</dbReference>
<sequence length="161" mass="17904">MSTYFAEVEWQAGPDEKFTDNRYSRRHEWRFDGGATVPASSSPHVVRAPFSDPAAVDPEEAYVAALSSCHMLWFLSIAAQRRFVVLRYRDAAEGTMAKNDAGKEVVTRVVLKPAVTFGGERAPTDDEVKALHHAAHDECFLANSVRTVIDIEGTWEHRGAL</sequence>
<dbReference type="Pfam" id="PF02566">
    <property type="entry name" value="OsmC"/>
    <property type="match status" value="1"/>
</dbReference>
<proteinExistence type="predicted"/>
<protein>
    <submittedName>
        <fullName evidence="1">Peroxiredoxin</fullName>
    </submittedName>
</protein>
<dbReference type="Gene3D" id="3.30.300.20">
    <property type="match status" value="1"/>
</dbReference>
<dbReference type="EMBL" id="LOTN01000084">
    <property type="protein sequence ID" value="KUZ79782.1"/>
    <property type="molecule type" value="Genomic_DNA"/>
</dbReference>
<dbReference type="AlphaFoldDB" id="A0A102KQJ5"/>
<dbReference type="Proteomes" id="UP000065521">
    <property type="component" value="Unassembled WGS sequence"/>
</dbReference>
<comment type="caution">
    <text evidence="1">The sequence shown here is derived from an EMBL/GenBank/DDBJ whole genome shotgun (WGS) entry which is preliminary data.</text>
</comment>
<reference evidence="1 2" key="1">
    <citation type="submission" date="2015-11" db="EMBL/GenBank/DDBJ databases">
        <title>Expanding the genomic diversity of Burkholderia species for the development of highly accurate diagnostics.</title>
        <authorList>
            <person name="Sahl J."/>
            <person name="Keim P."/>
            <person name="Wagner D."/>
        </authorList>
    </citation>
    <scope>NUCLEOTIDE SEQUENCE [LARGE SCALE GENOMIC DNA]</scope>
    <source>
        <strain evidence="1 2">RF32-BP4</strain>
    </source>
</reference>
<dbReference type="RefSeq" id="WP_059638522.1">
    <property type="nucleotide sequence ID" value="NZ_LOTK01000064.1"/>
</dbReference>
<evidence type="ECO:0000313" key="2">
    <source>
        <dbReference type="Proteomes" id="UP000065521"/>
    </source>
</evidence>
<evidence type="ECO:0000313" key="1">
    <source>
        <dbReference type="EMBL" id="KUZ79782.1"/>
    </source>
</evidence>